<dbReference type="InterPro" id="IPR004776">
    <property type="entry name" value="Mem_transp_PIN-like"/>
</dbReference>
<dbReference type="Pfam" id="PF03547">
    <property type="entry name" value="Mem_trans"/>
    <property type="match status" value="1"/>
</dbReference>
<dbReference type="Proteomes" id="UP000076555">
    <property type="component" value="Unassembled WGS sequence"/>
</dbReference>
<gene>
    <name evidence="9" type="ORF">A2T98_20510</name>
</gene>
<keyword evidence="5 8" id="KW-0812">Transmembrane</keyword>
<keyword evidence="4" id="KW-1003">Cell membrane</keyword>
<evidence type="ECO:0000313" key="10">
    <source>
        <dbReference type="Proteomes" id="UP000076555"/>
    </source>
</evidence>
<evidence type="ECO:0000256" key="1">
    <source>
        <dbReference type="ARBA" id="ARBA00004651"/>
    </source>
</evidence>
<organism evidence="9 10">
    <name type="scientific">Nodularia spumigena CENA596</name>
    <dbReference type="NCBI Taxonomy" id="1819295"/>
    <lineage>
        <taxon>Bacteria</taxon>
        <taxon>Bacillati</taxon>
        <taxon>Cyanobacteriota</taxon>
        <taxon>Cyanophyceae</taxon>
        <taxon>Nostocales</taxon>
        <taxon>Nodulariaceae</taxon>
        <taxon>Nodularia</taxon>
    </lineage>
</organism>
<comment type="caution">
    <text evidence="9">The sequence shown here is derived from an EMBL/GenBank/DDBJ whole genome shotgun (WGS) entry which is preliminary data.</text>
</comment>
<feature type="transmembrane region" description="Helical" evidence="8">
    <location>
        <begin position="134"/>
        <end position="154"/>
    </location>
</feature>
<protein>
    <submittedName>
        <fullName evidence="9">Transporter</fullName>
    </submittedName>
</protein>
<dbReference type="PANTHER" id="PTHR36838:SF1">
    <property type="entry name" value="SLR1864 PROTEIN"/>
    <property type="match status" value="1"/>
</dbReference>
<feature type="transmembrane region" description="Helical" evidence="8">
    <location>
        <begin position="197"/>
        <end position="214"/>
    </location>
</feature>
<dbReference type="GO" id="GO:0055085">
    <property type="term" value="P:transmembrane transport"/>
    <property type="evidence" value="ECO:0007669"/>
    <property type="project" value="InterPro"/>
</dbReference>
<feature type="transmembrane region" description="Helical" evidence="8">
    <location>
        <begin position="7"/>
        <end position="25"/>
    </location>
</feature>
<sequence>MANLLELYVKLVGLVLVGFILGRKLPHTVPTRVGQGLFWVGVPISIVAFLRNTDLSGQIWIAPAIAYLAISLGALLAWLAMKGQAYFTNTIHQKSTQGSLLLGAMVGNTGYLGYPITLALVGQEYFAWALFYDMLGSLFGAYGFGIVLASHFGSNVRNYWQITKSILINPALWSFGFGLLFRQVTLPTVWESSLEKLGWGVIALTLALIGMRLSQLNSWHRLPEAGISLTIKMLVVPLIIGSTLPLFGVTGEPALVIVLQMAMPPAFATLVIAETFNLDRDLAVTSLAVGSMGLLLTLPLWLWLF</sequence>
<dbReference type="Gene3D" id="1.20.1530.20">
    <property type="match status" value="1"/>
</dbReference>
<evidence type="ECO:0000256" key="4">
    <source>
        <dbReference type="ARBA" id="ARBA00022475"/>
    </source>
</evidence>
<evidence type="ECO:0000256" key="5">
    <source>
        <dbReference type="ARBA" id="ARBA00022692"/>
    </source>
</evidence>
<comment type="similarity">
    <text evidence="2">Belongs to the auxin efflux carrier (TC 2.A.69) family.</text>
</comment>
<dbReference type="EMBL" id="LWAJ01000268">
    <property type="protein sequence ID" value="KZL47972.1"/>
    <property type="molecule type" value="Genomic_DNA"/>
</dbReference>
<evidence type="ECO:0000256" key="6">
    <source>
        <dbReference type="ARBA" id="ARBA00022989"/>
    </source>
</evidence>
<keyword evidence="3" id="KW-0813">Transport</keyword>
<dbReference type="InterPro" id="IPR038770">
    <property type="entry name" value="Na+/solute_symporter_sf"/>
</dbReference>
<feature type="transmembrane region" description="Helical" evidence="8">
    <location>
        <begin position="166"/>
        <end position="185"/>
    </location>
</feature>
<feature type="transmembrane region" description="Helical" evidence="8">
    <location>
        <begin position="100"/>
        <end position="122"/>
    </location>
</feature>
<comment type="subcellular location">
    <subcellularLocation>
        <location evidence="1">Cell membrane</location>
        <topology evidence="1">Multi-pass membrane protein</topology>
    </subcellularLocation>
</comment>
<proteinExistence type="inferred from homology"/>
<dbReference type="OrthoDB" id="419762at2"/>
<evidence type="ECO:0000313" key="9">
    <source>
        <dbReference type="EMBL" id="KZL47972.1"/>
    </source>
</evidence>
<dbReference type="GO" id="GO:0005886">
    <property type="term" value="C:plasma membrane"/>
    <property type="evidence" value="ECO:0007669"/>
    <property type="project" value="UniProtKB-SubCell"/>
</dbReference>
<feature type="transmembrane region" description="Helical" evidence="8">
    <location>
        <begin position="37"/>
        <end position="53"/>
    </location>
</feature>
<keyword evidence="6 8" id="KW-1133">Transmembrane helix</keyword>
<reference evidence="9 10" key="1">
    <citation type="submission" date="2016-04" db="EMBL/GenBank/DDBJ databases">
        <title>Draft Genome Assembly of the Bloom-forming Cyanobacterium Nodularia spumigena Strain CENA596 in Shrimp Production Ponds.</title>
        <authorList>
            <person name="Popin R.V."/>
            <person name="Rigonato J."/>
            <person name="Abreu V.A."/>
            <person name="Andreote A.P."/>
            <person name="Silveira S.B."/>
            <person name="Odebrecht C."/>
            <person name="Fiore M.F."/>
        </authorList>
    </citation>
    <scope>NUCLEOTIDE SEQUENCE [LARGE SCALE GENOMIC DNA]</scope>
    <source>
        <strain evidence="9 10">CENA596</strain>
    </source>
</reference>
<evidence type="ECO:0000256" key="7">
    <source>
        <dbReference type="ARBA" id="ARBA00023136"/>
    </source>
</evidence>
<accession>A0A166I6N5</accession>
<feature type="transmembrane region" description="Helical" evidence="8">
    <location>
        <begin position="226"/>
        <end position="248"/>
    </location>
</feature>
<evidence type="ECO:0000256" key="2">
    <source>
        <dbReference type="ARBA" id="ARBA00010145"/>
    </source>
</evidence>
<evidence type="ECO:0000256" key="8">
    <source>
        <dbReference type="SAM" id="Phobius"/>
    </source>
</evidence>
<feature type="transmembrane region" description="Helical" evidence="8">
    <location>
        <begin position="59"/>
        <end position="79"/>
    </location>
</feature>
<name>A0A166I6N5_NODSP</name>
<dbReference type="RefSeq" id="WP_063874356.1">
    <property type="nucleotide sequence ID" value="NZ_CAWMRI010000268.1"/>
</dbReference>
<dbReference type="PANTHER" id="PTHR36838">
    <property type="entry name" value="AUXIN EFFLUX CARRIER FAMILY PROTEIN"/>
    <property type="match status" value="1"/>
</dbReference>
<evidence type="ECO:0000256" key="3">
    <source>
        <dbReference type="ARBA" id="ARBA00022448"/>
    </source>
</evidence>
<dbReference type="AlphaFoldDB" id="A0A166I6N5"/>
<feature type="transmembrane region" description="Helical" evidence="8">
    <location>
        <begin position="254"/>
        <end position="273"/>
    </location>
</feature>
<feature type="transmembrane region" description="Helical" evidence="8">
    <location>
        <begin position="282"/>
        <end position="304"/>
    </location>
</feature>
<keyword evidence="7 8" id="KW-0472">Membrane</keyword>